<keyword evidence="3" id="KW-1185">Reference proteome</keyword>
<feature type="compositionally biased region" description="Low complexity" evidence="1">
    <location>
        <begin position="264"/>
        <end position="286"/>
    </location>
</feature>
<dbReference type="AlphaFoldDB" id="A0A8X6LRU6"/>
<accession>A0A8X6LRU6</accession>
<evidence type="ECO:0000313" key="2">
    <source>
        <dbReference type="EMBL" id="GFR17604.1"/>
    </source>
</evidence>
<protein>
    <submittedName>
        <fullName evidence="2">Uncharacterized protein</fullName>
    </submittedName>
</protein>
<gene>
    <name evidence="2" type="primary">AVEN_185392_1</name>
    <name evidence="2" type="ORF">TNCT_318351</name>
</gene>
<comment type="caution">
    <text evidence="2">The sequence shown here is derived from an EMBL/GenBank/DDBJ whole genome shotgun (WGS) entry which is preliminary data.</text>
</comment>
<name>A0A8X6LRU6_TRICU</name>
<evidence type="ECO:0000256" key="1">
    <source>
        <dbReference type="SAM" id="MobiDB-lite"/>
    </source>
</evidence>
<evidence type="ECO:0000313" key="3">
    <source>
        <dbReference type="Proteomes" id="UP000887116"/>
    </source>
</evidence>
<sequence length="515" mass="57599">MNTCRDDILDLDLDSDVLIQLLGKLSLDNIPNDVSETLSSLENRTNEFIFNEGAEIQAYAQVSNEESIQNRTDIVNEHSSCVQQNFFSQPDEERKNSFLSSVVLSTDSCDPLFKNRNKELASSVQDNVSEKYRDSLSKLESNKNENESFILPAECSTKAQDKSKKKFSSTTVSTNCYGGNNSKSSTGKSLSFFNMFRRGGQVFNIQLNSIESIKSDIQKLPFHSLDETSDDSSDKYYHSDPTLNQECDSNDSLCNSLLSTKQSFDSSSKSSNSQDSGYDTSSSTVSPSPPLVNTQTFHSLEFLDDIHDDDLESIVAVIVEVENSMTPLESAGCNVNVPVLKDAKNPEDHKEKILNFLKEPISFHSVPSATEAVAVVSSDKSAGVPSEAEKLNSLNVRGTSKREISPISCHANKKMTLHSKRFPYKAKDKLGFELKYASKNDLGHLAAASKTNHTERNKILKQIQDDEQTKKKIKVIHLIDKKLKRTAADDRENQKRRRLLSTKEENQYKDSYIKC</sequence>
<feature type="region of interest" description="Disordered" evidence="1">
    <location>
        <begin position="224"/>
        <end position="244"/>
    </location>
</feature>
<organism evidence="2 3">
    <name type="scientific">Trichonephila clavata</name>
    <name type="common">Joro spider</name>
    <name type="synonym">Nephila clavata</name>
    <dbReference type="NCBI Taxonomy" id="2740835"/>
    <lineage>
        <taxon>Eukaryota</taxon>
        <taxon>Metazoa</taxon>
        <taxon>Ecdysozoa</taxon>
        <taxon>Arthropoda</taxon>
        <taxon>Chelicerata</taxon>
        <taxon>Arachnida</taxon>
        <taxon>Araneae</taxon>
        <taxon>Araneomorphae</taxon>
        <taxon>Entelegynae</taxon>
        <taxon>Araneoidea</taxon>
        <taxon>Nephilidae</taxon>
        <taxon>Trichonephila</taxon>
    </lineage>
</organism>
<feature type="region of interest" description="Disordered" evidence="1">
    <location>
        <begin position="264"/>
        <end position="290"/>
    </location>
</feature>
<proteinExistence type="predicted"/>
<reference evidence="2" key="1">
    <citation type="submission" date="2020-07" db="EMBL/GenBank/DDBJ databases">
        <title>Multicomponent nature underlies the extraordinary mechanical properties of spider dragline silk.</title>
        <authorList>
            <person name="Kono N."/>
            <person name="Nakamura H."/>
            <person name="Mori M."/>
            <person name="Yoshida Y."/>
            <person name="Ohtoshi R."/>
            <person name="Malay A.D."/>
            <person name="Moran D.A.P."/>
            <person name="Tomita M."/>
            <person name="Numata K."/>
            <person name="Arakawa K."/>
        </authorList>
    </citation>
    <scope>NUCLEOTIDE SEQUENCE</scope>
</reference>
<dbReference type="OrthoDB" id="6431329at2759"/>
<dbReference type="Proteomes" id="UP000887116">
    <property type="component" value="Unassembled WGS sequence"/>
</dbReference>
<dbReference type="EMBL" id="BMAO01007653">
    <property type="protein sequence ID" value="GFR17604.1"/>
    <property type="molecule type" value="Genomic_DNA"/>
</dbReference>